<evidence type="ECO:0000313" key="1">
    <source>
        <dbReference type="EMBL" id="KAI9632930.1"/>
    </source>
</evidence>
<accession>A0AA38H2V6</accession>
<proteinExistence type="predicted"/>
<sequence length="145" mass="15361">MRLIPLAVSVALVAPGLVAAMYVRLRTHVPALGMGAAGDGHTWLLMSTSNRHDYVLVGTESDAANPSWESGNASFRHTSDEMIVDCHLDAYDYNGDLGDFVYDLASLSDTNAHPCGDFHGVRLICGDVIGANGQVVPGARQMCTG</sequence>
<keyword evidence="2" id="KW-1185">Reference proteome</keyword>
<comment type="caution">
    <text evidence="1">The sequence shown here is derived from an EMBL/GenBank/DDBJ whole genome shotgun (WGS) entry which is preliminary data.</text>
</comment>
<dbReference type="AlphaFoldDB" id="A0AA38H2V6"/>
<dbReference type="GeneID" id="77730248"/>
<evidence type="ECO:0000313" key="2">
    <source>
        <dbReference type="Proteomes" id="UP001164286"/>
    </source>
</evidence>
<protein>
    <submittedName>
        <fullName evidence="1">Uncharacterized protein</fullName>
    </submittedName>
</protein>
<dbReference type="RefSeq" id="XP_052942707.1">
    <property type="nucleotide sequence ID" value="XM_053091043.1"/>
</dbReference>
<dbReference type="EMBL" id="JAKWFO010000013">
    <property type="protein sequence ID" value="KAI9632930.1"/>
    <property type="molecule type" value="Genomic_DNA"/>
</dbReference>
<organism evidence="1 2">
    <name type="scientific">Dioszegia hungarica</name>
    <dbReference type="NCBI Taxonomy" id="4972"/>
    <lineage>
        <taxon>Eukaryota</taxon>
        <taxon>Fungi</taxon>
        <taxon>Dikarya</taxon>
        <taxon>Basidiomycota</taxon>
        <taxon>Agaricomycotina</taxon>
        <taxon>Tremellomycetes</taxon>
        <taxon>Tremellales</taxon>
        <taxon>Bulleribasidiaceae</taxon>
        <taxon>Dioszegia</taxon>
    </lineage>
</organism>
<dbReference type="Proteomes" id="UP001164286">
    <property type="component" value="Unassembled WGS sequence"/>
</dbReference>
<gene>
    <name evidence="1" type="ORF">MKK02DRAFT_40305</name>
</gene>
<name>A0AA38H2V6_9TREE</name>
<reference evidence="1" key="1">
    <citation type="journal article" date="2022" name="G3 (Bethesda)">
        <title>High quality genome of the basidiomycete yeast Dioszegia hungarica PDD-24b-2 isolated from cloud water.</title>
        <authorList>
            <person name="Jarrige D."/>
            <person name="Haridas S."/>
            <person name="Bleykasten-Grosshans C."/>
            <person name="Joly M."/>
            <person name="Nadalig T."/>
            <person name="Sancelme M."/>
            <person name="Vuilleumier S."/>
            <person name="Grigoriev I.V."/>
            <person name="Amato P."/>
            <person name="Bringel F."/>
        </authorList>
    </citation>
    <scope>NUCLEOTIDE SEQUENCE</scope>
    <source>
        <strain evidence="1">PDD-24b-2</strain>
    </source>
</reference>